<evidence type="ECO:0000256" key="5">
    <source>
        <dbReference type="ARBA" id="ARBA00022490"/>
    </source>
</evidence>
<keyword evidence="11" id="KW-0804">Transcription</keyword>
<dbReference type="InterPro" id="IPR043135">
    <property type="entry name" value="Fur_C"/>
</dbReference>
<dbReference type="OrthoDB" id="8659436at2"/>
<gene>
    <name evidence="14" type="ORF">BSZ32_10435</name>
</gene>
<accession>A0A2S7U1H8</accession>
<proteinExistence type="inferred from homology"/>
<dbReference type="GO" id="GO:0003700">
    <property type="term" value="F:DNA-binding transcription factor activity"/>
    <property type="evidence" value="ECO:0007669"/>
    <property type="project" value="InterPro"/>
</dbReference>
<dbReference type="RefSeq" id="WP_105043354.1">
    <property type="nucleotide sequence ID" value="NZ_MQWA01000001.1"/>
</dbReference>
<dbReference type="EMBL" id="MQWA01000001">
    <property type="protein sequence ID" value="PQJ28866.1"/>
    <property type="molecule type" value="Genomic_DNA"/>
</dbReference>
<dbReference type="GO" id="GO:0008270">
    <property type="term" value="F:zinc ion binding"/>
    <property type="evidence" value="ECO:0007669"/>
    <property type="project" value="TreeGrafter"/>
</dbReference>
<feature type="binding site" evidence="13">
    <location>
        <position position="114"/>
    </location>
    <ligand>
        <name>Fe cation</name>
        <dbReference type="ChEBI" id="CHEBI:24875"/>
    </ligand>
</feature>
<dbReference type="GO" id="GO:1900376">
    <property type="term" value="P:regulation of secondary metabolite biosynthetic process"/>
    <property type="evidence" value="ECO:0007669"/>
    <property type="project" value="TreeGrafter"/>
</dbReference>
<evidence type="ECO:0000313" key="14">
    <source>
        <dbReference type="EMBL" id="PQJ28866.1"/>
    </source>
</evidence>
<keyword evidence="6" id="KW-0678">Repressor</keyword>
<evidence type="ECO:0000256" key="6">
    <source>
        <dbReference type="ARBA" id="ARBA00022491"/>
    </source>
</evidence>
<evidence type="ECO:0000256" key="8">
    <source>
        <dbReference type="ARBA" id="ARBA00022833"/>
    </source>
</evidence>
<name>A0A2S7U1H8_9BACT</name>
<keyword evidence="10" id="KW-0238">DNA-binding</keyword>
<feature type="binding site" evidence="12">
    <location>
        <position position="139"/>
    </location>
    <ligand>
        <name>Zn(2+)</name>
        <dbReference type="ChEBI" id="CHEBI:29105"/>
    </ligand>
</feature>
<dbReference type="InterPro" id="IPR002481">
    <property type="entry name" value="FUR"/>
</dbReference>
<evidence type="ECO:0000256" key="9">
    <source>
        <dbReference type="ARBA" id="ARBA00023015"/>
    </source>
</evidence>
<evidence type="ECO:0000256" key="1">
    <source>
        <dbReference type="ARBA" id="ARBA00004496"/>
    </source>
</evidence>
<dbReference type="PANTHER" id="PTHR33202:SF2">
    <property type="entry name" value="FERRIC UPTAKE REGULATION PROTEIN"/>
    <property type="match status" value="1"/>
</dbReference>
<keyword evidence="5" id="KW-0963">Cytoplasm</keyword>
<evidence type="ECO:0000256" key="3">
    <source>
        <dbReference type="ARBA" id="ARBA00011738"/>
    </source>
</evidence>
<evidence type="ECO:0000256" key="4">
    <source>
        <dbReference type="ARBA" id="ARBA00020910"/>
    </source>
</evidence>
<comment type="subcellular location">
    <subcellularLocation>
        <location evidence="1">Cytoplasm</location>
    </subcellularLocation>
</comment>
<dbReference type="InterPro" id="IPR036390">
    <property type="entry name" value="WH_DNA-bd_sf"/>
</dbReference>
<evidence type="ECO:0000256" key="12">
    <source>
        <dbReference type="PIRSR" id="PIRSR602481-1"/>
    </source>
</evidence>
<evidence type="ECO:0000256" key="10">
    <source>
        <dbReference type="ARBA" id="ARBA00023125"/>
    </source>
</evidence>
<dbReference type="GO" id="GO:0000976">
    <property type="term" value="F:transcription cis-regulatory region binding"/>
    <property type="evidence" value="ECO:0007669"/>
    <property type="project" value="TreeGrafter"/>
</dbReference>
<comment type="cofactor">
    <cofactor evidence="13">
        <name>Mn(2+)</name>
        <dbReference type="ChEBI" id="CHEBI:29035"/>
    </cofactor>
    <cofactor evidence="13">
        <name>Fe(2+)</name>
        <dbReference type="ChEBI" id="CHEBI:29033"/>
    </cofactor>
    <text evidence="13">Binds 1 Mn(2+) or Fe(2+) ion per subunit.</text>
</comment>
<keyword evidence="15" id="KW-1185">Reference proteome</keyword>
<dbReference type="AlphaFoldDB" id="A0A2S7U1H8"/>
<dbReference type="Pfam" id="PF01475">
    <property type="entry name" value="FUR"/>
    <property type="match status" value="1"/>
</dbReference>
<dbReference type="Gene3D" id="3.30.1490.190">
    <property type="match status" value="1"/>
</dbReference>
<dbReference type="GO" id="GO:0045892">
    <property type="term" value="P:negative regulation of DNA-templated transcription"/>
    <property type="evidence" value="ECO:0007669"/>
    <property type="project" value="TreeGrafter"/>
</dbReference>
<keyword evidence="7 12" id="KW-0479">Metal-binding</keyword>
<comment type="cofactor">
    <cofactor evidence="12">
        <name>Zn(2+)</name>
        <dbReference type="ChEBI" id="CHEBI:29105"/>
    </cofactor>
    <text evidence="12">Binds 1 zinc ion per subunit.</text>
</comment>
<dbReference type="SUPFAM" id="SSF46785">
    <property type="entry name" value="Winged helix' DNA-binding domain"/>
    <property type="match status" value="1"/>
</dbReference>
<evidence type="ECO:0000256" key="13">
    <source>
        <dbReference type="PIRSR" id="PIRSR602481-2"/>
    </source>
</evidence>
<dbReference type="CDD" id="cd07153">
    <property type="entry name" value="Fur_like"/>
    <property type="match status" value="1"/>
</dbReference>
<evidence type="ECO:0000313" key="15">
    <source>
        <dbReference type="Proteomes" id="UP000239907"/>
    </source>
</evidence>
<evidence type="ECO:0000256" key="11">
    <source>
        <dbReference type="ARBA" id="ARBA00023163"/>
    </source>
</evidence>
<keyword evidence="8 12" id="KW-0862">Zinc</keyword>
<evidence type="ECO:0000256" key="2">
    <source>
        <dbReference type="ARBA" id="ARBA00007957"/>
    </source>
</evidence>
<comment type="caution">
    <text evidence="14">The sequence shown here is derived from an EMBL/GenBank/DDBJ whole genome shotgun (WGS) entry which is preliminary data.</text>
</comment>
<reference evidence="14 15" key="1">
    <citation type="submission" date="2016-12" db="EMBL/GenBank/DDBJ databases">
        <title>Study of bacterial adaptation to deep sea.</title>
        <authorList>
            <person name="Song J."/>
            <person name="Yoshizawa S."/>
            <person name="Kogure K."/>
        </authorList>
    </citation>
    <scope>NUCLEOTIDE SEQUENCE [LARGE SCALE GENOMIC DNA]</scope>
    <source>
        <strain evidence="14 15">SAORIC-165</strain>
    </source>
</reference>
<feature type="binding site" evidence="12">
    <location>
        <position position="99"/>
    </location>
    <ligand>
        <name>Zn(2+)</name>
        <dbReference type="ChEBI" id="CHEBI:29105"/>
    </ligand>
</feature>
<evidence type="ECO:0000256" key="7">
    <source>
        <dbReference type="ARBA" id="ARBA00022723"/>
    </source>
</evidence>
<dbReference type="Gene3D" id="1.10.10.10">
    <property type="entry name" value="Winged helix-like DNA-binding domain superfamily/Winged helix DNA-binding domain"/>
    <property type="match status" value="1"/>
</dbReference>
<dbReference type="GO" id="GO:0005829">
    <property type="term" value="C:cytosol"/>
    <property type="evidence" value="ECO:0007669"/>
    <property type="project" value="TreeGrafter"/>
</dbReference>
<feature type="binding site" evidence="12">
    <location>
        <position position="102"/>
    </location>
    <ligand>
        <name>Zn(2+)</name>
        <dbReference type="ChEBI" id="CHEBI:29105"/>
    </ligand>
</feature>
<dbReference type="PANTHER" id="PTHR33202">
    <property type="entry name" value="ZINC UPTAKE REGULATION PROTEIN"/>
    <property type="match status" value="1"/>
</dbReference>
<comment type="subunit">
    <text evidence="3">Homodimer.</text>
</comment>
<dbReference type="InterPro" id="IPR036388">
    <property type="entry name" value="WH-like_DNA-bd_sf"/>
</dbReference>
<dbReference type="Proteomes" id="UP000239907">
    <property type="component" value="Unassembled WGS sequence"/>
</dbReference>
<organism evidence="14 15">
    <name type="scientific">Rubritalea profundi</name>
    <dbReference type="NCBI Taxonomy" id="1658618"/>
    <lineage>
        <taxon>Bacteria</taxon>
        <taxon>Pseudomonadati</taxon>
        <taxon>Verrucomicrobiota</taxon>
        <taxon>Verrucomicrobiia</taxon>
        <taxon>Verrucomicrobiales</taxon>
        <taxon>Rubritaleaceae</taxon>
        <taxon>Rubritalea</taxon>
    </lineage>
</organism>
<keyword evidence="13" id="KW-0408">Iron</keyword>
<comment type="similarity">
    <text evidence="2">Belongs to the Fur family.</text>
</comment>
<sequence length="165" mass="19056">MLAEIHEKLNTFLKGKGLRSTPQRNAIIDIIFESDDHFTADELWERIRKTNSKASRATVYRTLGLLVEANLLYEIDLGEDTKTYDPNFNDKPAHNHLICIDCGKVLEFEDNHLELLNDCLTRRMGFRPKSQSIRIEANCEELRTKGCCQNLIQARIAGKRLPKKR</sequence>
<keyword evidence="9" id="KW-0805">Transcription regulation</keyword>
<protein>
    <recommendedName>
        <fullName evidence="4">Ferric uptake regulation protein</fullName>
    </recommendedName>
</protein>